<gene>
    <name evidence="2" type="ORF">EAH68_07140</name>
</gene>
<protein>
    <submittedName>
        <fullName evidence="2">Uncharacterized protein</fullName>
    </submittedName>
</protein>
<dbReference type="Proteomes" id="UP000274907">
    <property type="component" value="Unassembled WGS sequence"/>
</dbReference>
<comment type="caution">
    <text evidence="2">The sequence shown here is derived from an EMBL/GenBank/DDBJ whole genome shotgun (WGS) entry which is preliminary data.</text>
</comment>
<dbReference type="AlphaFoldDB" id="A0A3S0C131"/>
<dbReference type="RefSeq" id="WP_126120643.1">
    <property type="nucleotide sequence ID" value="NZ_RXHJ01000007.1"/>
</dbReference>
<dbReference type="OrthoDB" id="9814088at2"/>
<keyword evidence="3" id="KW-1185">Reference proteome</keyword>
<reference evidence="2 3" key="1">
    <citation type="submission" date="2018-12" db="EMBL/GenBank/DDBJ databases">
        <title>YIM 101343 draft genome.</title>
        <authorList>
            <person name="Chen X."/>
        </authorList>
    </citation>
    <scope>NUCLEOTIDE SEQUENCE [LARGE SCALE GENOMIC DNA]</scope>
    <source>
        <strain evidence="2 3">YIM 101343</strain>
    </source>
</reference>
<evidence type="ECO:0000256" key="1">
    <source>
        <dbReference type="SAM" id="MobiDB-lite"/>
    </source>
</evidence>
<organism evidence="2 3">
    <name type="scientific">Corynebacterium hylobatis</name>
    <dbReference type="NCBI Taxonomy" id="1859290"/>
    <lineage>
        <taxon>Bacteria</taxon>
        <taxon>Bacillati</taxon>
        <taxon>Actinomycetota</taxon>
        <taxon>Actinomycetes</taxon>
        <taxon>Mycobacteriales</taxon>
        <taxon>Corynebacteriaceae</taxon>
        <taxon>Corynebacterium</taxon>
    </lineage>
</organism>
<evidence type="ECO:0000313" key="3">
    <source>
        <dbReference type="Proteomes" id="UP000274907"/>
    </source>
</evidence>
<name>A0A3S0C131_9CORY</name>
<feature type="compositionally biased region" description="Polar residues" evidence="1">
    <location>
        <begin position="1"/>
        <end position="11"/>
    </location>
</feature>
<sequence>MATDSSSTVIGNLSAGRMHTESEDAPATIVQVEQSAGRATITYGRQDNILSEVFLFPEDLEGLSVSDPALSTPFTGDPREFRVAAEALRIRTSGLHDPMSEVVPAMAAGPLTMTMGTRRRWQGVTSQNRRQLLRHFPLPLETAPSLFMRIDDGISSTTSSWLPKAQGWNLRSM</sequence>
<dbReference type="EMBL" id="RXHJ01000007">
    <property type="protein sequence ID" value="RSZ63441.1"/>
    <property type="molecule type" value="Genomic_DNA"/>
</dbReference>
<evidence type="ECO:0000313" key="2">
    <source>
        <dbReference type="EMBL" id="RSZ63441.1"/>
    </source>
</evidence>
<proteinExistence type="predicted"/>
<accession>A0A3S0C131</accession>
<feature type="region of interest" description="Disordered" evidence="1">
    <location>
        <begin position="1"/>
        <end position="22"/>
    </location>
</feature>